<feature type="compositionally biased region" description="Low complexity" evidence="1">
    <location>
        <begin position="18"/>
        <end position="38"/>
    </location>
</feature>
<sequence length="203" mass="22718">MADVNVATQAQEPQQAMEPTTQAQEPQQTTESATTQPTVEELMAQLASERAEKEKYKNASDKANSEAANYKKQLRSKQTAEEAEAEAKAEAERLQKEKYEEMSKELDHIKAVSAYKNISTEDAVEKLIDAVADGDHSAIAAIIQKEIKAAVSVKEAEWMKSRPPINTGGGDNAISKEQFNKMKYQERVEFKSKNPELYKKYTE</sequence>
<proteinExistence type="predicted"/>
<evidence type="ECO:0000313" key="2">
    <source>
        <dbReference type="EMBL" id="DAD72665.1"/>
    </source>
</evidence>
<feature type="compositionally biased region" description="Polar residues" evidence="1">
    <location>
        <begin position="1"/>
        <end position="14"/>
    </location>
</feature>
<feature type="region of interest" description="Disordered" evidence="1">
    <location>
        <begin position="1"/>
        <end position="89"/>
    </location>
</feature>
<dbReference type="EMBL" id="BK015904">
    <property type="protein sequence ID" value="DAD72665.1"/>
    <property type="molecule type" value="Genomic_DNA"/>
</dbReference>
<evidence type="ECO:0008006" key="3">
    <source>
        <dbReference type="Google" id="ProtNLM"/>
    </source>
</evidence>
<evidence type="ECO:0000256" key="1">
    <source>
        <dbReference type="SAM" id="MobiDB-lite"/>
    </source>
</evidence>
<reference evidence="2" key="1">
    <citation type="journal article" date="2021" name="Proc. Natl. Acad. Sci. U.S.A.">
        <title>A Catalog of Tens of Thousands of Viruses from Human Metagenomes Reveals Hidden Associations with Chronic Diseases.</title>
        <authorList>
            <person name="Tisza M.J."/>
            <person name="Buck C.B."/>
        </authorList>
    </citation>
    <scope>NUCLEOTIDE SEQUENCE</scope>
    <source>
        <strain evidence="2">Ct7EW56</strain>
    </source>
</reference>
<feature type="compositionally biased region" description="Basic and acidic residues" evidence="1">
    <location>
        <begin position="49"/>
        <end position="64"/>
    </location>
</feature>
<name>A0A8S5LRL0_9CAUD</name>
<accession>A0A8S5LRL0</accession>
<organism evidence="2">
    <name type="scientific">Siphoviridae sp. ct7EW56</name>
    <dbReference type="NCBI Taxonomy" id="2827562"/>
    <lineage>
        <taxon>Viruses</taxon>
        <taxon>Duplodnaviria</taxon>
        <taxon>Heunggongvirae</taxon>
        <taxon>Uroviricota</taxon>
        <taxon>Caudoviricetes</taxon>
    </lineage>
</organism>
<protein>
    <recommendedName>
        <fullName evidence="3">Scaffold protein</fullName>
    </recommendedName>
</protein>